<organism evidence="5 6">
    <name type="scientific">Lingula anatina</name>
    <name type="common">Brachiopod</name>
    <name type="synonym">Lingula unguis</name>
    <dbReference type="NCBI Taxonomy" id="7574"/>
    <lineage>
        <taxon>Eukaryota</taxon>
        <taxon>Metazoa</taxon>
        <taxon>Spiralia</taxon>
        <taxon>Lophotrochozoa</taxon>
        <taxon>Brachiopoda</taxon>
        <taxon>Linguliformea</taxon>
        <taxon>Lingulata</taxon>
        <taxon>Lingulida</taxon>
        <taxon>Linguloidea</taxon>
        <taxon>Lingulidae</taxon>
        <taxon>Lingula</taxon>
    </lineage>
</organism>
<dbReference type="PROSITE" id="PS50222">
    <property type="entry name" value="EF_HAND_2"/>
    <property type="match status" value="5"/>
</dbReference>
<evidence type="ECO:0000256" key="2">
    <source>
        <dbReference type="SAM" id="Coils"/>
    </source>
</evidence>
<evidence type="ECO:0000259" key="4">
    <source>
        <dbReference type="PROSITE" id="PS50222"/>
    </source>
</evidence>
<dbReference type="PROSITE" id="PS00018">
    <property type="entry name" value="EF_HAND_1"/>
    <property type="match status" value="1"/>
</dbReference>
<reference evidence="6" key="1">
    <citation type="submission" date="2025-08" db="UniProtKB">
        <authorList>
            <consortium name="RefSeq"/>
        </authorList>
    </citation>
    <scope>IDENTIFICATION</scope>
    <source>
        <tissue evidence="6">Gonads</tissue>
    </source>
</reference>
<dbReference type="PANTHER" id="PTHR20875:SF5">
    <property type="entry name" value="EF-HAND DOMAIN-CONTAINING PROTEIN"/>
    <property type="match status" value="1"/>
</dbReference>
<evidence type="ECO:0000256" key="3">
    <source>
        <dbReference type="SAM" id="MobiDB-lite"/>
    </source>
</evidence>
<dbReference type="InterPro" id="IPR011992">
    <property type="entry name" value="EF-hand-dom_pair"/>
</dbReference>
<keyword evidence="1" id="KW-0106">Calcium</keyword>
<dbReference type="CDD" id="cd00051">
    <property type="entry name" value="EFh"/>
    <property type="match status" value="2"/>
</dbReference>
<dbReference type="InterPro" id="IPR018247">
    <property type="entry name" value="EF_Hand_1_Ca_BS"/>
</dbReference>
<dbReference type="InterPro" id="IPR002048">
    <property type="entry name" value="EF_hand_dom"/>
</dbReference>
<feature type="coiled-coil region" evidence="2">
    <location>
        <begin position="590"/>
        <end position="617"/>
    </location>
</feature>
<dbReference type="Pfam" id="PF13499">
    <property type="entry name" value="EF-hand_7"/>
    <property type="match status" value="2"/>
</dbReference>
<dbReference type="SMART" id="SM00054">
    <property type="entry name" value="EFh"/>
    <property type="match status" value="7"/>
</dbReference>
<feature type="domain" description="EF-hand" evidence="4">
    <location>
        <begin position="610"/>
        <end position="645"/>
    </location>
</feature>
<dbReference type="STRING" id="7574.A0A1S3K380"/>
<dbReference type="FunFam" id="1.10.238.10:FF:000179">
    <property type="entry name" value="EF-hand calcium-binding domain-containing protein 6"/>
    <property type="match status" value="1"/>
</dbReference>
<evidence type="ECO:0000313" key="5">
    <source>
        <dbReference type="Proteomes" id="UP000085678"/>
    </source>
</evidence>
<dbReference type="OrthoDB" id="26525at2759"/>
<evidence type="ECO:0000256" key="1">
    <source>
        <dbReference type="ARBA" id="ARBA00022837"/>
    </source>
</evidence>
<feature type="domain" description="EF-hand" evidence="4">
    <location>
        <begin position="901"/>
        <end position="933"/>
    </location>
</feature>
<feature type="region of interest" description="Disordered" evidence="3">
    <location>
        <begin position="683"/>
        <end position="733"/>
    </location>
</feature>
<dbReference type="PANTHER" id="PTHR20875">
    <property type="entry name" value="EF-HAND CALCIUM-BINDING DOMAIN-CONTAINING PROTEIN 6-RELATED"/>
    <property type="match status" value="1"/>
</dbReference>
<dbReference type="Proteomes" id="UP000085678">
    <property type="component" value="Unplaced"/>
</dbReference>
<accession>A0A1S3K380</accession>
<feature type="domain" description="EF-hand" evidence="4">
    <location>
        <begin position="749"/>
        <end position="784"/>
    </location>
</feature>
<protein>
    <submittedName>
        <fullName evidence="6">EF-hand calcium-binding domain-containing protein 6 isoform X1</fullName>
    </submittedName>
</protein>
<name>A0A1S3K380_LINAN</name>
<keyword evidence="5" id="KW-1185">Reference proteome</keyword>
<feature type="domain" description="EF-hand" evidence="4">
    <location>
        <begin position="785"/>
        <end position="820"/>
    </location>
</feature>
<feature type="compositionally biased region" description="Polar residues" evidence="3">
    <location>
        <begin position="31"/>
        <end position="41"/>
    </location>
</feature>
<evidence type="ECO:0000313" key="6">
    <source>
        <dbReference type="RefSeq" id="XP_013416721.1"/>
    </source>
</evidence>
<dbReference type="GeneID" id="106178184"/>
<dbReference type="KEGG" id="lak:106178184"/>
<keyword evidence="2" id="KW-0175">Coiled coil</keyword>
<feature type="compositionally biased region" description="Basic and acidic residues" evidence="3">
    <location>
        <begin position="706"/>
        <end position="718"/>
    </location>
</feature>
<dbReference type="Gene3D" id="1.10.238.10">
    <property type="entry name" value="EF-hand"/>
    <property type="match status" value="6"/>
</dbReference>
<sequence>MALETQSRPAMGPRRSTLPVISHPASRLDNNELTVRGSSRQSPRHPHALSRHATLPSMPLRTTEKPRKHHRVMSWPPGGESKVEESEDSFQQNNKDGSEEVKDLINEKLKTGFHALRHLFKSNDPTGQGVVSREALYRILLILCGHLQQEQFPKVLKRLGLGHKKSISFDDFISCFKDNETVQREWLAPAHQKEIITLGPRGHTSVNLLSTSIHQNNEFSTAAHCMMILREKAKMGKLNLSRILPPACFESRGIIVPPQLREAMAALGMRFFDDEFKKLWDRLNLEGTGGIKLSNFKKVIGVDDGPKMRQGASDPKEEVLDQQAYEKDRARRKETAERKIKTVVNKRRETPKLESVVDCLHYQFEQNYTSLLLGCRLFDFLGDGHIARIDLKKVLHAFGFPISSIELESFLARCHVRTMQGQLNYNELLLKYMNKSNQSLLSRVVNDSFHVFSRSALPPLTEDMTAEDLEARLVEFLHKDFLALIGSLRGADRYELGVIPQYEFRDAIQKVLKRTLSDGEWQKLIAEVGQDADGLIPYNTFLEQFACSTPGGWNQKTVGGFLERKVSDMRTPPEVQQLREAKEREEVADIKKGSTRKEELNKKIKQLLKEKFHAVDKLYKKMDRRQTGRLSKEQMGAILKEFLGFGPEEVDLVWKDIPLFEDHLTTWSKFMAQFVKVNGLVKSPEKSESRTPLPPVSKASQLTPAEAERKQKERDNKLDTLLPRENAATELHSGGKEGLMNKIKSDVLTNWEHLKFIFKNLDTVGTAYVPCTEMKECMNTLGFNLTAEELKELCQEYDVNKDGQFHYLKFLQAFAVKSPKPQTPKKQTVPSAYKNRMYKLRQKNGEEETLTLVPTLHRVREKLLLDWKSLRRAFKKNDLNNSGYLEVIEFRRVLESCGLNVSEEDIYHIMSEFDKNLDGKISYEEFLNSLLEP</sequence>
<proteinExistence type="predicted"/>
<dbReference type="OMA" id="FNTRAQT"/>
<gene>
    <name evidence="6" type="primary">LOC106178184</name>
</gene>
<feature type="domain" description="EF-hand" evidence="4">
    <location>
        <begin position="865"/>
        <end position="900"/>
    </location>
</feature>
<dbReference type="SUPFAM" id="SSF47473">
    <property type="entry name" value="EF-hand"/>
    <property type="match status" value="4"/>
</dbReference>
<dbReference type="RefSeq" id="XP_013416721.1">
    <property type="nucleotide sequence ID" value="XM_013561267.1"/>
</dbReference>
<dbReference type="InterPro" id="IPR052603">
    <property type="entry name" value="EFCB6"/>
</dbReference>
<dbReference type="AlphaFoldDB" id="A0A1S3K380"/>
<dbReference type="GO" id="GO:0005509">
    <property type="term" value="F:calcium ion binding"/>
    <property type="evidence" value="ECO:0007669"/>
    <property type="project" value="InterPro"/>
</dbReference>
<feature type="region of interest" description="Disordered" evidence="3">
    <location>
        <begin position="1"/>
        <end position="97"/>
    </location>
</feature>
<dbReference type="InParanoid" id="A0A1S3K380"/>